<keyword evidence="5 6" id="KW-0472">Membrane</keyword>
<evidence type="ECO:0000256" key="2">
    <source>
        <dbReference type="ARBA" id="ARBA00022475"/>
    </source>
</evidence>
<evidence type="ECO:0000256" key="3">
    <source>
        <dbReference type="ARBA" id="ARBA00022692"/>
    </source>
</evidence>
<dbReference type="HOGENOM" id="CLU_008713_1_0_10"/>
<name>W0EW69_9BACT</name>
<evidence type="ECO:0000256" key="4">
    <source>
        <dbReference type="ARBA" id="ARBA00022989"/>
    </source>
</evidence>
<dbReference type="InterPro" id="IPR025857">
    <property type="entry name" value="MacB_PCD"/>
</dbReference>
<dbReference type="GO" id="GO:0022857">
    <property type="term" value="F:transmembrane transporter activity"/>
    <property type="evidence" value="ECO:0007669"/>
    <property type="project" value="TreeGrafter"/>
</dbReference>
<dbReference type="InterPro" id="IPR003838">
    <property type="entry name" value="ABC3_permease_C"/>
</dbReference>
<keyword evidence="2" id="KW-1003">Cell membrane</keyword>
<evidence type="ECO:0000313" key="9">
    <source>
        <dbReference type="EMBL" id="AHF15037.1"/>
    </source>
</evidence>
<feature type="transmembrane region" description="Helical" evidence="6">
    <location>
        <begin position="21"/>
        <end position="42"/>
    </location>
</feature>
<evidence type="ECO:0000256" key="1">
    <source>
        <dbReference type="ARBA" id="ARBA00004651"/>
    </source>
</evidence>
<dbReference type="RefSeq" id="WP_008584922.1">
    <property type="nucleotide sequence ID" value="NZ_CP007035.1"/>
</dbReference>
<dbReference type="AlphaFoldDB" id="W0EW69"/>
<dbReference type="EMBL" id="CP007035">
    <property type="protein sequence ID" value="AHF15037.1"/>
    <property type="molecule type" value="Genomic_DNA"/>
</dbReference>
<sequence>MLKNYFKTAWRQLLHNKIFSIVNIAGLALSLTAFWLIALFVADELSFDRYHEKADRIYRVVSHGKWAGGGFDITGTSGALAQSLKKDFPEVAETVRLNAEGGGIITYGQKQLKADSILFADNSFFSVFSYHFIEGDPLTALSKPRCIVLTQSLAEKLFGTAGQAINKTLYFQNNFPNLVTGIIRDVPGNSHFAFSGIRSFDDNYTTDPGNLSIFTYLLLKPGANAGNLIKKLPAFVARNFPDSITNIKYSLELQPLTAIHLHSNLSYELGNNRSVRFIYVIVVIALLILAIALVNYVNITTARASVRLKEVAVRKIIGASKTNLLKLFLTESLAITVLAAALSFLLAVLLLPWFNKLTGKNLELWQFGSVITMICLAVGTLLLGLLGGLYPSLLLSAFKIIPSLKNQLGSRKGQLFFGKALVVFQFSVTVVLIALSLLVYRQLRYMTQMDLGFNKSQVLTFHIDNKATREKIDLLKNRLEQSRYIKAVAVAGNPIGNNDIGMLDYSPENNGVINPKASNLGYGLQVDASFIPALQMKVVAGRNFTEGIATDSQSVLVNEALVKKAGWSDPIGKRIQAAGPEPKKVIGVVRDFHLYSVQHKIEPMVLMLPRKNEDKDNVYARVDPAHASEAVRYIEQTFKHMDPDALFEYHFLDDNFARQYITEQRQGKMLLGFTALAIIIASLGLFALITFTAEQRVKEIGIRKVLGATVGNVTGLLSFSLLKLVLVALIIAFPVAFFLMHKWLEDFAYRTTVSWWLFGIAGLLALVIAIATISFQAIKAATANPVRSLRSE</sequence>
<reference evidence="9 10" key="1">
    <citation type="submission" date="2013-12" db="EMBL/GenBank/DDBJ databases">
        <authorList>
            <consortium name="DOE Joint Genome Institute"/>
            <person name="Eisen J."/>
            <person name="Huntemann M."/>
            <person name="Han J."/>
            <person name="Chen A."/>
            <person name="Kyrpides N."/>
            <person name="Mavromatis K."/>
            <person name="Markowitz V."/>
            <person name="Palaniappan K."/>
            <person name="Ivanova N."/>
            <person name="Schaumberg A."/>
            <person name="Pati A."/>
            <person name="Liolios K."/>
            <person name="Nordberg H.P."/>
            <person name="Cantor M.N."/>
            <person name="Hua S.X."/>
            <person name="Woyke T."/>
        </authorList>
    </citation>
    <scope>NUCLEOTIDE SEQUENCE [LARGE SCALE GENOMIC DNA]</scope>
    <source>
        <strain evidence="10">DSM 19437</strain>
    </source>
</reference>
<feature type="transmembrane region" description="Helical" evidence="6">
    <location>
        <begin position="370"/>
        <end position="395"/>
    </location>
</feature>
<comment type="subcellular location">
    <subcellularLocation>
        <location evidence="1">Cell membrane</location>
        <topology evidence="1">Multi-pass membrane protein</topology>
    </subcellularLocation>
</comment>
<dbReference type="Pfam" id="PF12704">
    <property type="entry name" value="MacB_PCD"/>
    <property type="match status" value="2"/>
</dbReference>
<dbReference type="eggNOG" id="COG0577">
    <property type="taxonomic scope" value="Bacteria"/>
</dbReference>
<keyword evidence="10" id="KW-1185">Reference proteome</keyword>
<evidence type="ECO:0000313" key="10">
    <source>
        <dbReference type="Proteomes" id="UP000003586"/>
    </source>
</evidence>
<feature type="domain" description="MacB-like periplasmic core" evidence="8">
    <location>
        <begin position="20"/>
        <end position="232"/>
    </location>
</feature>
<dbReference type="Pfam" id="PF02687">
    <property type="entry name" value="FtsX"/>
    <property type="match status" value="2"/>
</dbReference>
<evidence type="ECO:0000259" key="7">
    <source>
        <dbReference type="Pfam" id="PF02687"/>
    </source>
</evidence>
<protein>
    <recommendedName>
        <fullName evidence="11">Cell division protein FtsX</fullName>
    </recommendedName>
</protein>
<dbReference type="KEGG" id="nso:NIASO_07455"/>
<organism evidence="9 10">
    <name type="scientific">Niabella soli DSM 19437</name>
    <dbReference type="NCBI Taxonomy" id="929713"/>
    <lineage>
        <taxon>Bacteria</taxon>
        <taxon>Pseudomonadati</taxon>
        <taxon>Bacteroidota</taxon>
        <taxon>Chitinophagia</taxon>
        <taxon>Chitinophagales</taxon>
        <taxon>Chitinophagaceae</taxon>
        <taxon>Niabella</taxon>
    </lineage>
</organism>
<feature type="domain" description="MacB-like periplasmic core" evidence="8">
    <location>
        <begin position="506"/>
        <end position="631"/>
    </location>
</feature>
<gene>
    <name evidence="9" type="ORF">NIASO_07455</name>
</gene>
<accession>W0EW69</accession>
<evidence type="ECO:0008006" key="11">
    <source>
        <dbReference type="Google" id="ProtNLM"/>
    </source>
</evidence>
<dbReference type="GO" id="GO:0005886">
    <property type="term" value="C:plasma membrane"/>
    <property type="evidence" value="ECO:0007669"/>
    <property type="project" value="UniProtKB-SubCell"/>
</dbReference>
<evidence type="ECO:0000256" key="6">
    <source>
        <dbReference type="SAM" id="Phobius"/>
    </source>
</evidence>
<feature type="transmembrane region" description="Helical" evidence="6">
    <location>
        <begin position="705"/>
        <end position="733"/>
    </location>
</feature>
<feature type="domain" description="ABC3 transporter permease C-terminal" evidence="7">
    <location>
        <begin position="283"/>
        <end position="396"/>
    </location>
</feature>
<proteinExistence type="predicted"/>
<feature type="transmembrane region" description="Helical" evidence="6">
    <location>
        <begin position="277"/>
        <end position="299"/>
    </location>
</feature>
<feature type="domain" description="ABC3 transporter permease C-terminal" evidence="7">
    <location>
        <begin position="673"/>
        <end position="785"/>
    </location>
</feature>
<feature type="transmembrane region" description="Helical" evidence="6">
    <location>
        <begin position="669"/>
        <end position="693"/>
    </location>
</feature>
<dbReference type="PANTHER" id="PTHR30572">
    <property type="entry name" value="MEMBRANE COMPONENT OF TRANSPORTER-RELATED"/>
    <property type="match status" value="1"/>
</dbReference>
<feature type="transmembrane region" description="Helical" evidence="6">
    <location>
        <begin position="324"/>
        <end position="350"/>
    </location>
</feature>
<evidence type="ECO:0000259" key="8">
    <source>
        <dbReference type="Pfam" id="PF12704"/>
    </source>
</evidence>
<keyword evidence="3 6" id="KW-0812">Transmembrane</keyword>
<feature type="transmembrane region" description="Helical" evidence="6">
    <location>
        <begin position="416"/>
        <end position="440"/>
    </location>
</feature>
<dbReference type="PANTHER" id="PTHR30572:SF18">
    <property type="entry name" value="ABC-TYPE MACROLIDE FAMILY EXPORT SYSTEM PERMEASE COMPONENT 2"/>
    <property type="match status" value="1"/>
</dbReference>
<dbReference type="STRING" id="929713.NIASO_07455"/>
<dbReference type="Proteomes" id="UP000003586">
    <property type="component" value="Chromosome"/>
</dbReference>
<dbReference type="InterPro" id="IPR050250">
    <property type="entry name" value="Macrolide_Exporter_MacB"/>
</dbReference>
<evidence type="ECO:0000256" key="5">
    <source>
        <dbReference type="ARBA" id="ARBA00023136"/>
    </source>
</evidence>
<dbReference type="OrthoDB" id="5933722at2"/>
<feature type="transmembrane region" description="Helical" evidence="6">
    <location>
        <begin position="753"/>
        <end position="778"/>
    </location>
</feature>
<keyword evidence="4 6" id="KW-1133">Transmembrane helix</keyword>